<feature type="transmembrane region" description="Helical" evidence="1">
    <location>
        <begin position="268"/>
        <end position="286"/>
    </location>
</feature>
<feature type="transmembrane region" description="Helical" evidence="1">
    <location>
        <begin position="429"/>
        <end position="448"/>
    </location>
</feature>
<reference evidence="2 3" key="1">
    <citation type="submission" date="2017-12" db="EMBL/GenBank/DDBJ databases">
        <title>Legionella sainthelensi LA01-117, whole genome sequence of a clinical isolate from New Zealand.</title>
        <authorList>
            <person name="Cree S.L."/>
            <person name="Slow S."/>
            <person name="Kennedy M.A."/>
            <person name="Murdoch D.R."/>
            <person name="Biggs P.J."/>
            <person name="Anderson T."/>
        </authorList>
    </citation>
    <scope>NUCLEOTIDE SEQUENCE [LARGE SCALE GENOMIC DNA]</scope>
    <source>
        <strain evidence="2 3">LA01-117</strain>
    </source>
</reference>
<evidence type="ECO:0000313" key="2">
    <source>
        <dbReference type="EMBL" id="AUH71021.1"/>
    </source>
</evidence>
<name>A0A2H5FHJ5_9GAMM</name>
<feature type="transmembrane region" description="Helical" evidence="1">
    <location>
        <begin position="242"/>
        <end position="262"/>
    </location>
</feature>
<keyword evidence="1" id="KW-1133">Transmembrane helix</keyword>
<dbReference type="AlphaFoldDB" id="A0A2H5FHJ5"/>
<dbReference type="KEGG" id="lsh:CAB17_02320"/>
<keyword evidence="1" id="KW-0812">Transmembrane</keyword>
<evidence type="ECO:0000256" key="1">
    <source>
        <dbReference type="SAM" id="Phobius"/>
    </source>
</evidence>
<evidence type="ECO:0000313" key="3">
    <source>
        <dbReference type="Proteomes" id="UP000234343"/>
    </source>
</evidence>
<accession>A0A2H5FHJ5</accession>
<keyword evidence="3" id="KW-1185">Reference proteome</keyword>
<feature type="transmembrane region" description="Helical" evidence="1">
    <location>
        <begin position="211"/>
        <end position="235"/>
    </location>
</feature>
<gene>
    <name evidence="2" type="ORF">CAB17_02320</name>
</gene>
<proteinExistence type="predicted"/>
<dbReference type="EMBL" id="CP025491">
    <property type="protein sequence ID" value="AUH71021.1"/>
    <property type="molecule type" value="Genomic_DNA"/>
</dbReference>
<feature type="transmembrane region" description="Helical" evidence="1">
    <location>
        <begin position="295"/>
        <end position="313"/>
    </location>
</feature>
<organism evidence="2 3">
    <name type="scientific">Legionella sainthelensi</name>
    <dbReference type="NCBI Taxonomy" id="28087"/>
    <lineage>
        <taxon>Bacteria</taxon>
        <taxon>Pseudomonadati</taxon>
        <taxon>Pseudomonadota</taxon>
        <taxon>Gammaproteobacteria</taxon>
        <taxon>Legionellales</taxon>
        <taxon>Legionellaceae</taxon>
        <taxon>Legionella</taxon>
    </lineage>
</organism>
<evidence type="ECO:0008006" key="4">
    <source>
        <dbReference type="Google" id="ProtNLM"/>
    </source>
</evidence>
<keyword evidence="1" id="KW-0472">Membrane</keyword>
<dbReference type="RefSeq" id="WP_101898787.1">
    <property type="nucleotide sequence ID" value="NZ_CP025491.2"/>
</dbReference>
<feature type="transmembrane region" description="Helical" evidence="1">
    <location>
        <begin position="457"/>
        <end position="474"/>
    </location>
</feature>
<feature type="transmembrane region" description="Helical" evidence="1">
    <location>
        <begin position="486"/>
        <end position="509"/>
    </location>
</feature>
<feature type="transmembrane region" description="Helical" evidence="1">
    <location>
        <begin position="347"/>
        <end position="368"/>
    </location>
</feature>
<sequence length="517" mass="59397">MMNIFHQKGLVGFIGLGLMILISTLIFSNNITKSASEFQFRSYRDGSEALVLGKIFADLENISTNQANLGFIEKDKITKNANVLANYMRIDYPNSLIPVDINDLNWSHGFGISAPIFLLARAEIAKLGYAENELKTGQKVHFSNGETRTITKIEVKNSFIQVYYSGAKIDFAQLKFPSQIKILDASNYVFDEYKSQYGLQGIFFSWFYKHFYFFSTVYSLQFLCAALTAIVLVLLCREYGFVFGKAFGVIFLISVLESPWIVSIARNLYWVPFLWFFPSLITMRIYRKSPDSKKSVLYILFLTAIFLKSLTGYEYLSSIVLFSLAIFFVDPFYPIPKYDVKVTIKIISVLFVLSILGFGLALLFHGSIRSDSIVNGVKNIFQSEAIKYTQLSKVVGNISLGMDMTLWDVLKKYIVHWESPVILRLNNPFVFVTLIIFTCLSILLQYLISDRFRHRDFALVVFMALPPLSWLILMKGHSVIHTHLNYVLWNFGFLPTIIFVIWRGLWLLITKYQKVFS</sequence>
<protein>
    <recommendedName>
        <fullName evidence="4">Transmembrane protein</fullName>
    </recommendedName>
</protein>
<dbReference type="Proteomes" id="UP000234343">
    <property type="component" value="Chromosome"/>
</dbReference>